<protein>
    <recommendedName>
        <fullName evidence="3">CCHC-type domain-containing protein</fullName>
    </recommendedName>
</protein>
<dbReference type="SMART" id="SM00343">
    <property type="entry name" value="ZnF_C2HC"/>
    <property type="match status" value="1"/>
</dbReference>
<feature type="compositionally biased region" description="Basic residues" evidence="2">
    <location>
        <begin position="27"/>
        <end position="41"/>
    </location>
</feature>
<sequence>MSDSNQNQTPRRPLRATTEAQRDRQRPVIRRRGKRQNRKTHQTSDTEEDTETRVIGSTPTTPIEEPQPSTSTRIPPTVPTQHSKQQGIGTNANPKLPIKPKPEDGKSGYTNKTDFRRETKGNYGRPSGSNPHANKDCYLCKKTGHIARFCPTSAFFFGGPQDEEKKDEGEETKKEENLNAEGGQ</sequence>
<feature type="region of interest" description="Disordered" evidence="2">
    <location>
        <begin position="155"/>
        <end position="184"/>
    </location>
</feature>
<evidence type="ECO:0000259" key="3">
    <source>
        <dbReference type="PROSITE" id="PS50158"/>
    </source>
</evidence>
<dbReference type="InterPro" id="IPR036875">
    <property type="entry name" value="Znf_CCHC_sf"/>
</dbReference>
<evidence type="ECO:0000256" key="2">
    <source>
        <dbReference type="SAM" id="MobiDB-lite"/>
    </source>
</evidence>
<feature type="domain" description="CCHC-type" evidence="3">
    <location>
        <begin position="137"/>
        <end position="151"/>
    </location>
</feature>
<keyword evidence="5" id="KW-1185">Reference proteome</keyword>
<feature type="compositionally biased region" description="Polar residues" evidence="2">
    <location>
        <begin position="1"/>
        <end position="10"/>
    </location>
</feature>
<dbReference type="SUPFAM" id="SSF57756">
    <property type="entry name" value="Retrovirus zinc finger-like domains"/>
    <property type="match status" value="1"/>
</dbReference>
<keyword evidence="1" id="KW-0863">Zinc-finger</keyword>
<evidence type="ECO:0000313" key="4">
    <source>
        <dbReference type="EMBL" id="CAL8075642.1"/>
    </source>
</evidence>
<dbReference type="EMBL" id="CAXLJM020000008">
    <property type="protein sequence ID" value="CAL8075642.1"/>
    <property type="molecule type" value="Genomic_DNA"/>
</dbReference>
<feature type="compositionally biased region" description="Polar residues" evidence="2">
    <location>
        <begin position="55"/>
        <end position="93"/>
    </location>
</feature>
<name>A0ABP1PWH2_9HEXA</name>
<gene>
    <name evidence="4" type="ORF">ODALV1_LOCUS3240</name>
</gene>
<accession>A0ABP1PWH2</accession>
<evidence type="ECO:0000256" key="1">
    <source>
        <dbReference type="PROSITE-ProRule" id="PRU00047"/>
    </source>
</evidence>
<keyword evidence="1" id="KW-0862">Zinc</keyword>
<dbReference type="PROSITE" id="PS50158">
    <property type="entry name" value="ZF_CCHC"/>
    <property type="match status" value="1"/>
</dbReference>
<feature type="compositionally biased region" description="Basic and acidic residues" evidence="2">
    <location>
        <begin position="162"/>
        <end position="177"/>
    </location>
</feature>
<dbReference type="Gene3D" id="4.10.60.10">
    <property type="entry name" value="Zinc finger, CCHC-type"/>
    <property type="match status" value="1"/>
</dbReference>
<dbReference type="Proteomes" id="UP001642540">
    <property type="component" value="Unassembled WGS sequence"/>
</dbReference>
<organism evidence="4 5">
    <name type="scientific">Orchesella dallaii</name>
    <dbReference type="NCBI Taxonomy" id="48710"/>
    <lineage>
        <taxon>Eukaryota</taxon>
        <taxon>Metazoa</taxon>
        <taxon>Ecdysozoa</taxon>
        <taxon>Arthropoda</taxon>
        <taxon>Hexapoda</taxon>
        <taxon>Collembola</taxon>
        <taxon>Entomobryomorpha</taxon>
        <taxon>Entomobryoidea</taxon>
        <taxon>Orchesellidae</taxon>
        <taxon>Orchesellinae</taxon>
        <taxon>Orchesella</taxon>
    </lineage>
</organism>
<evidence type="ECO:0000313" key="5">
    <source>
        <dbReference type="Proteomes" id="UP001642540"/>
    </source>
</evidence>
<dbReference type="InterPro" id="IPR001878">
    <property type="entry name" value="Znf_CCHC"/>
</dbReference>
<reference evidence="4 5" key="1">
    <citation type="submission" date="2024-08" db="EMBL/GenBank/DDBJ databases">
        <authorList>
            <person name="Cucini C."/>
            <person name="Frati F."/>
        </authorList>
    </citation>
    <scope>NUCLEOTIDE SEQUENCE [LARGE SCALE GENOMIC DNA]</scope>
</reference>
<comment type="caution">
    <text evidence="4">The sequence shown here is derived from an EMBL/GenBank/DDBJ whole genome shotgun (WGS) entry which is preliminary data.</text>
</comment>
<keyword evidence="1" id="KW-0479">Metal-binding</keyword>
<proteinExistence type="predicted"/>
<feature type="region of interest" description="Disordered" evidence="2">
    <location>
        <begin position="1"/>
        <end position="133"/>
    </location>
</feature>